<protein>
    <submittedName>
        <fullName evidence="2">DUF2752 domain-containing protein</fullName>
    </submittedName>
</protein>
<proteinExistence type="predicted"/>
<name>A0ABU5QIM6_9BACT</name>
<dbReference type="InterPro" id="IPR021215">
    <property type="entry name" value="DUF2752"/>
</dbReference>
<keyword evidence="3" id="KW-1185">Reference proteome</keyword>
<dbReference type="Pfam" id="PF10825">
    <property type="entry name" value="DUF2752"/>
    <property type="match status" value="1"/>
</dbReference>
<reference evidence="2 3" key="1">
    <citation type="submission" date="2023-12" db="EMBL/GenBank/DDBJ databases">
        <title>Novel species of the genus Arcicella isolated from rivers.</title>
        <authorList>
            <person name="Lu H."/>
        </authorList>
    </citation>
    <scope>NUCLEOTIDE SEQUENCE [LARGE SCALE GENOMIC DNA]</scope>
    <source>
        <strain evidence="2 3">LMG 21963</strain>
    </source>
</reference>
<evidence type="ECO:0000313" key="2">
    <source>
        <dbReference type="EMBL" id="MEA5256660.1"/>
    </source>
</evidence>
<keyword evidence="1" id="KW-1133">Transmembrane helix</keyword>
<accession>A0ABU5QIM6</accession>
<evidence type="ECO:0000256" key="1">
    <source>
        <dbReference type="SAM" id="Phobius"/>
    </source>
</evidence>
<dbReference type="EMBL" id="JAYFUL010000002">
    <property type="protein sequence ID" value="MEA5256660.1"/>
    <property type="molecule type" value="Genomic_DNA"/>
</dbReference>
<dbReference type="RefSeq" id="WP_323246507.1">
    <property type="nucleotide sequence ID" value="NZ_JAYFUL010000002.1"/>
</dbReference>
<sequence length="109" mass="12634">MIRKLNIELLFWISGLIWLFLDNPHENHFSFCPIKNLGFSFCQGCGLGHAISFLFHGNLQQSFDSHPLGIFALIVIIARIFTLLKYTYQHLNLNIQENDTQHNDDAFEP</sequence>
<feature type="transmembrane region" description="Helical" evidence="1">
    <location>
        <begin position="68"/>
        <end position="88"/>
    </location>
</feature>
<organism evidence="2 3">
    <name type="scientific">Arcicella aquatica</name>
    <dbReference type="NCBI Taxonomy" id="217141"/>
    <lineage>
        <taxon>Bacteria</taxon>
        <taxon>Pseudomonadati</taxon>
        <taxon>Bacteroidota</taxon>
        <taxon>Cytophagia</taxon>
        <taxon>Cytophagales</taxon>
        <taxon>Flectobacillaceae</taxon>
        <taxon>Arcicella</taxon>
    </lineage>
</organism>
<comment type="caution">
    <text evidence="2">The sequence shown here is derived from an EMBL/GenBank/DDBJ whole genome shotgun (WGS) entry which is preliminary data.</text>
</comment>
<gene>
    <name evidence="2" type="ORF">VB264_02620</name>
</gene>
<evidence type="ECO:0000313" key="3">
    <source>
        <dbReference type="Proteomes" id="UP001304671"/>
    </source>
</evidence>
<keyword evidence="1" id="KW-0812">Transmembrane</keyword>
<feature type="transmembrane region" description="Helical" evidence="1">
    <location>
        <begin position="5"/>
        <end position="21"/>
    </location>
</feature>
<dbReference type="Proteomes" id="UP001304671">
    <property type="component" value="Unassembled WGS sequence"/>
</dbReference>
<keyword evidence="1" id="KW-0472">Membrane</keyword>